<name>A0A813CPH5_9DINO</name>
<dbReference type="OrthoDB" id="419111at2759"/>
<dbReference type="AlphaFoldDB" id="A0A813CPH5"/>
<evidence type="ECO:0000256" key="1">
    <source>
        <dbReference type="SAM" id="MobiDB-lite"/>
    </source>
</evidence>
<evidence type="ECO:0000313" key="4">
    <source>
        <dbReference type="Proteomes" id="UP000601435"/>
    </source>
</evidence>
<proteinExistence type="predicted"/>
<accession>A0A813CPH5</accession>
<protein>
    <submittedName>
        <fullName evidence="3">Uncharacterized protein</fullName>
    </submittedName>
</protein>
<comment type="caution">
    <text evidence="3">The sequence shown here is derived from an EMBL/GenBank/DDBJ whole genome shotgun (WGS) entry which is preliminary data.</text>
</comment>
<dbReference type="Proteomes" id="UP000601435">
    <property type="component" value="Unassembled WGS sequence"/>
</dbReference>
<feature type="transmembrane region" description="Helical" evidence="2">
    <location>
        <begin position="416"/>
        <end position="438"/>
    </location>
</feature>
<sequence>MCLRALHAIYAILRNGLWDDPAEAVSGTIHSRFKKVAESNEINEDGATYLTWRFSYLICHVLFAAVWGAASYKDYIPRRRYDDIISQLPSEIQPKRFETFVVMLSWWDPFLMYVWCISFFLVLCALVTAAPPLAVRYARLSRRLVWSSWLWNFVLPFTVLLVYPLREAIDWNGVREDLCVVVVTRALTSPGIDISSALGSLQPGASGLSGLESLQTAVQEQLSQDVRMNDVPVRTWCQEQGTDWQTIFCERVMHCVLRADQRCREEVCFGAPVAEQTNCQTRCLEYAKSSPRAVAVSFTQSMETECEEFQGSQQSSSSFNATSVLDSMGSGIPSECMDLALQQLQIFNTMADQQSSRSQDQCSFATLAVNNVDFIAGIFVGVEAGALLIPSALSVLGGLAESLYNLKALFPGHQEVPWVLILTAFESVPIYTAFLAVIQQLMGNALLAVACCSFIFWILLPALTGSLSLKLKPGTEGRWKFYRRVWVEYGLRGPLLIAIGLAMSAFMRDTLGNDFLENRDPLDLLFFSTLNYFARKTLTAVAGTDVMVSTFLQSRYWRSRFTAEERTINEDRMEALAPIILELHTRPTVDKNEIKITSSPEDAPPSAKPQGEVAISAMPEALAALALAKMSPAAAAMFPGTGDEVRHVMDQEFHIFPEQRQELFDQAKDSRDDPEFRRDYNRCVR</sequence>
<feature type="transmembrane region" description="Helical" evidence="2">
    <location>
        <begin position="146"/>
        <end position="165"/>
    </location>
</feature>
<feature type="region of interest" description="Disordered" evidence="1">
    <location>
        <begin position="665"/>
        <end position="685"/>
    </location>
</feature>
<gene>
    <name evidence="3" type="ORF">SNEC2469_LOCUS35616</name>
</gene>
<feature type="transmembrane region" description="Helical" evidence="2">
    <location>
        <begin position="110"/>
        <end position="134"/>
    </location>
</feature>
<feature type="transmembrane region" description="Helical" evidence="2">
    <location>
        <begin position="445"/>
        <end position="469"/>
    </location>
</feature>
<feature type="transmembrane region" description="Helical" evidence="2">
    <location>
        <begin position="54"/>
        <end position="72"/>
    </location>
</feature>
<organism evidence="3 4">
    <name type="scientific">Symbiodinium necroappetens</name>
    <dbReference type="NCBI Taxonomy" id="1628268"/>
    <lineage>
        <taxon>Eukaryota</taxon>
        <taxon>Sar</taxon>
        <taxon>Alveolata</taxon>
        <taxon>Dinophyceae</taxon>
        <taxon>Suessiales</taxon>
        <taxon>Symbiodiniaceae</taxon>
        <taxon>Symbiodinium</taxon>
    </lineage>
</organism>
<keyword evidence="2" id="KW-1133">Transmembrane helix</keyword>
<dbReference type="EMBL" id="CAJNJA010104096">
    <property type="protein sequence ID" value="CAE7945599.1"/>
    <property type="molecule type" value="Genomic_DNA"/>
</dbReference>
<keyword evidence="2" id="KW-0812">Transmembrane</keyword>
<feature type="transmembrane region" description="Helical" evidence="2">
    <location>
        <begin position="374"/>
        <end position="396"/>
    </location>
</feature>
<feature type="transmembrane region" description="Helical" evidence="2">
    <location>
        <begin position="489"/>
        <end position="507"/>
    </location>
</feature>
<evidence type="ECO:0000256" key="2">
    <source>
        <dbReference type="SAM" id="Phobius"/>
    </source>
</evidence>
<evidence type="ECO:0000313" key="3">
    <source>
        <dbReference type="EMBL" id="CAE7945599.1"/>
    </source>
</evidence>
<reference evidence="3" key="1">
    <citation type="submission" date="2021-02" db="EMBL/GenBank/DDBJ databases">
        <authorList>
            <person name="Dougan E. K."/>
            <person name="Rhodes N."/>
            <person name="Thang M."/>
            <person name="Chan C."/>
        </authorList>
    </citation>
    <scope>NUCLEOTIDE SEQUENCE</scope>
</reference>
<keyword evidence="2" id="KW-0472">Membrane</keyword>
<keyword evidence="4" id="KW-1185">Reference proteome</keyword>